<dbReference type="Pfam" id="PF04138">
    <property type="entry name" value="GtrA_DPMS_TM"/>
    <property type="match status" value="1"/>
</dbReference>
<reference evidence="12" key="1">
    <citation type="journal article" date="2019" name="Int. J. Syst. Evol. Microbiol.">
        <title>The Global Catalogue of Microorganisms (GCM) 10K type strain sequencing project: providing services to taxonomists for standard genome sequencing and annotation.</title>
        <authorList>
            <consortium name="The Broad Institute Genomics Platform"/>
            <consortium name="The Broad Institute Genome Sequencing Center for Infectious Disease"/>
            <person name="Wu L."/>
            <person name="Ma J."/>
        </authorList>
    </citation>
    <scope>NUCLEOTIDE SEQUENCE [LARGE SCALE GENOMIC DNA]</scope>
    <source>
        <strain evidence="12">NBRC 112502</strain>
    </source>
</reference>
<organism evidence="11 12">
    <name type="scientific">Acidocella aquatica</name>
    <dbReference type="NCBI Taxonomy" id="1922313"/>
    <lineage>
        <taxon>Bacteria</taxon>
        <taxon>Pseudomonadati</taxon>
        <taxon>Pseudomonadota</taxon>
        <taxon>Alphaproteobacteria</taxon>
        <taxon>Acetobacterales</taxon>
        <taxon>Acidocellaceae</taxon>
        <taxon>Acidocella</taxon>
    </lineage>
</organism>
<comment type="similarity">
    <text evidence="2">Belongs to the glycosyltransferase 2 family.</text>
</comment>
<dbReference type="SUPFAM" id="SSF53448">
    <property type="entry name" value="Nucleotide-diphospho-sugar transferases"/>
    <property type="match status" value="1"/>
</dbReference>
<dbReference type="RefSeq" id="WP_284258389.1">
    <property type="nucleotide sequence ID" value="NZ_BSOS01000067.1"/>
</dbReference>
<dbReference type="PANTHER" id="PTHR43398:SF1">
    <property type="entry name" value="DOLICHOL-PHOSPHATE MANNOSYLTRANSFERASE SUBUNIT 1"/>
    <property type="match status" value="1"/>
</dbReference>
<feature type="domain" description="Glycosyltransferase 2-like" evidence="9">
    <location>
        <begin position="6"/>
        <end position="172"/>
    </location>
</feature>
<evidence type="ECO:0000256" key="6">
    <source>
        <dbReference type="ARBA" id="ARBA00022989"/>
    </source>
</evidence>
<evidence type="ECO:0000256" key="2">
    <source>
        <dbReference type="ARBA" id="ARBA00006739"/>
    </source>
</evidence>
<evidence type="ECO:0000256" key="3">
    <source>
        <dbReference type="ARBA" id="ARBA00022676"/>
    </source>
</evidence>
<dbReference type="InterPro" id="IPR007267">
    <property type="entry name" value="GtrA_DPMS_TM"/>
</dbReference>
<feature type="domain" description="GtrA/DPMS transmembrane" evidence="10">
    <location>
        <begin position="242"/>
        <end position="357"/>
    </location>
</feature>
<dbReference type="InterPro" id="IPR039528">
    <property type="entry name" value="DPM1-like"/>
</dbReference>
<evidence type="ECO:0000259" key="9">
    <source>
        <dbReference type="Pfam" id="PF00535"/>
    </source>
</evidence>
<dbReference type="InterPro" id="IPR029044">
    <property type="entry name" value="Nucleotide-diphossugar_trans"/>
</dbReference>
<feature type="transmembrane region" description="Helical" evidence="8">
    <location>
        <begin position="333"/>
        <end position="357"/>
    </location>
</feature>
<feature type="transmembrane region" description="Helical" evidence="8">
    <location>
        <begin position="239"/>
        <end position="261"/>
    </location>
</feature>
<evidence type="ECO:0000256" key="7">
    <source>
        <dbReference type="ARBA" id="ARBA00023136"/>
    </source>
</evidence>
<keyword evidence="3" id="KW-0328">Glycosyltransferase</keyword>
<gene>
    <name evidence="11" type="ORF">GCM10010909_23280</name>
</gene>
<evidence type="ECO:0000256" key="8">
    <source>
        <dbReference type="SAM" id="Phobius"/>
    </source>
</evidence>
<dbReference type="InterPro" id="IPR001173">
    <property type="entry name" value="Glyco_trans_2-like"/>
</dbReference>
<evidence type="ECO:0000256" key="1">
    <source>
        <dbReference type="ARBA" id="ARBA00004141"/>
    </source>
</evidence>
<dbReference type="PANTHER" id="PTHR43398">
    <property type="entry name" value="DOLICHOL-PHOSPHATE MANNOSYLTRANSFERASE SUBUNIT 1"/>
    <property type="match status" value="1"/>
</dbReference>
<keyword evidence="4" id="KW-0808">Transferase</keyword>
<dbReference type="Pfam" id="PF00535">
    <property type="entry name" value="Glycos_transf_2"/>
    <property type="match status" value="1"/>
</dbReference>
<evidence type="ECO:0000259" key="10">
    <source>
        <dbReference type="Pfam" id="PF04138"/>
    </source>
</evidence>
<evidence type="ECO:0000256" key="4">
    <source>
        <dbReference type="ARBA" id="ARBA00022679"/>
    </source>
</evidence>
<dbReference type="Gene3D" id="3.90.550.10">
    <property type="entry name" value="Spore Coat Polysaccharide Biosynthesis Protein SpsA, Chain A"/>
    <property type="match status" value="1"/>
</dbReference>
<evidence type="ECO:0000256" key="5">
    <source>
        <dbReference type="ARBA" id="ARBA00022692"/>
    </source>
</evidence>
<keyword evidence="6 8" id="KW-1133">Transmembrane helix</keyword>
<comment type="subcellular location">
    <subcellularLocation>
        <location evidence="1">Membrane</location>
        <topology evidence="1">Multi-pass membrane protein</topology>
    </subcellularLocation>
</comment>
<dbReference type="Proteomes" id="UP001156641">
    <property type="component" value="Unassembled WGS sequence"/>
</dbReference>
<dbReference type="EMBL" id="BSOS01000067">
    <property type="protein sequence ID" value="GLR67647.1"/>
    <property type="molecule type" value="Genomic_DNA"/>
</dbReference>
<comment type="caution">
    <text evidence="11">The sequence shown here is derived from an EMBL/GenBank/DDBJ whole genome shotgun (WGS) entry which is preliminary data.</text>
</comment>
<evidence type="ECO:0000313" key="12">
    <source>
        <dbReference type="Proteomes" id="UP001156641"/>
    </source>
</evidence>
<proteinExistence type="inferred from homology"/>
<protein>
    <submittedName>
        <fullName evidence="11">Dolichol monophosphate mannose synthase</fullName>
    </submittedName>
</protein>
<keyword evidence="5 8" id="KW-0812">Transmembrane</keyword>
<feature type="transmembrane region" description="Helical" evidence="8">
    <location>
        <begin position="305"/>
        <end position="327"/>
    </location>
</feature>
<accession>A0ABQ6A8N4</accession>
<keyword evidence="12" id="KW-1185">Reference proteome</keyword>
<dbReference type="CDD" id="cd06442">
    <property type="entry name" value="DPM1_like"/>
    <property type="match status" value="1"/>
</dbReference>
<keyword evidence="7 8" id="KW-0472">Membrane</keyword>
<evidence type="ECO:0000313" key="11">
    <source>
        <dbReference type="EMBL" id="GLR67647.1"/>
    </source>
</evidence>
<name>A0ABQ6A8N4_9PROT</name>
<sequence length="360" mass="38237">MSITLTVVVPCFNERANVAPMVAALDAALAGLAWEVVFVDDDSPDGTAAAAREIARHDPRVRCIRRIGRRGLSSAVIEGALSSSADYIAVIDGDLQHDETRLPLMLQAVANGADMAVGSRHVEGGDSAGLSSPLRVKLSETGIRVAQLVTRTSITDPMSGFFLLRRALFEQLASRLTGQGFKILLDLILAAPSRLNIAEIPYKFRPRTAGESKLDVLVLAQFAGLLIDKLLGGAVPLRFISFALVGGFGVLVNLLVLQLARSTGLDFATSQTIGTIVAMIANFQLNNQLTYRAQRLKGPRAWRGLVLFLAVCSLGAIANVGIARALYAENGSSLFSGAAGAAIGVVWNYAVSATLVWRVR</sequence>